<dbReference type="Pfam" id="PF01232">
    <property type="entry name" value="Mannitol_dh"/>
    <property type="match status" value="1"/>
</dbReference>
<dbReference type="Gene3D" id="1.10.1040.10">
    <property type="entry name" value="N-(1-d-carboxylethyl)-l-norvaline Dehydrogenase, domain 2"/>
    <property type="match status" value="1"/>
</dbReference>
<feature type="binding site" evidence="7">
    <location>
        <begin position="4"/>
        <end position="15"/>
    </location>
    <ligand>
        <name>NAD(+)</name>
        <dbReference type="ChEBI" id="CHEBI:57540"/>
    </ligand>
</feature>
<comment type="catalytic activity">
    <reaction evidence="6 7">
        <text>D-mannitol 1-phosphate + NAD(+) = beta-D-fructose 6-phosphate + NADH + H(+)</text>
        <dbReference type="Rhea" id="RHEA:19661"/>
        <dbReference type="ChEBI" id="CHEBI:15378"/>
        <dbReference type="ChEBI" id="CHEBI:57540"/>
        <dbReference type="ChEBI" id="CHEBI:57634"/>
        <dbReference type="ChEBI" id="CHEBI:57945"/>
        <dbReference type="ChEBI" id="CHEBI:61381"/>
        <dbReference type="EC" id="1.1.1.17"/>
    </reaction>
</comment>
<comment type="caution">
    <text evidence="10">The sequence shown here is derived from an EMBL/GenBank/DDBJ whole genome shotgun (WGS) entry which is preliminary data.</text>
</comment>
<dbReference type="PATRIC" id="fig|520767.4.peg.600"/>
<dbReference type="PANTHER" id="PTHR30524:SF0">
    <property type="entry name" value="ALTRONATE OXIDOREDUCTASE-RELATED"/>
    <property type="match status" value="1"/>
</dbReference>
<dbReference type="InterPro" id="IPR023028">
    <property type="entry name" value="Mannitol_1_phos_5_DH"/>
</dbReference>
<dbReference type="SUPFAM" id="SSF48179">
    <property type="entry name" value="6-phosphogluconate dehydrogenase C-terminal domain-like"/>
    <property type="match status" value="1"/>
</dbReference>
<dbReference type="Gene3D" id="3.40.50.720">
    <property type="entry name" value="NAD(P)-binding Rossmann-like Domain"/>
    <property type="match status" value="1"/>
</dbReference>
<dbReference type="InterPro" id="IPR008927">
    <property type="entry name" value="6-PGluconate_DH-like_C_sf"/>
</dbReference>
<evidence type="ECO:0000256" key="6">
    <source>
        <dbReference type="ARBA" id="ARBA00048615"/>
    </source>
</evidence>
<dbReference type="Pfam" id="PF08125">
    <property type="entry name" value="Mannitol_dh_C"/>
    <property type="match status" value="1"/>
</dbReference>
<evidence type="ECO:0000256" key="4">
    <source>
        <dbReference type="ARBA" id="ARBA00023002"/>
    </source>
</evidence>
<dbReference type="AlphaFoldDB" id="A0A162MTI1"/>
<dbReference type="GO" id="GO:0008926">
    <property type="term" value="F:mannitol-1-phosphate 5-dehydrogenase activity"/>
    <property type="evidence" value="ECO:0007669"/>
    <property type="project" value="UniProtKB-UniRule"/>
</dbReference>
<comment type="similarity">
    <text evidence="1 7">Belongs to the mannitol dehydrogenase family.</text>
</comment>
<dbReference type="InterPro" id="IPR000669">
    <property type="entry name" value="Mannitol_DH"/>
</dbReference>
<dbReference type="STRING" id="520767.ATZ99_05830"/>
<dbReference type="EC" id="1.1.1.17" evidence="2 7"/>
<accession>A0A162MTI1</accession>
<keyword evidence="5 7" id="KW-0520">NAD</keyword>
<dbReference type="Proteomes" id="UP000075737">
    <property type="component" value="Unassembled WGS sequence"/>
</dbReference>
<dbReference type="HAMAP" id="MF_00196">
    <property type="entry name" value="Mannitol_dehydrog"/>
    <property type="match status" value="1"/>
</dbReference>
<evidence type="ECO:0000313" key="11">
    <source>
        <dbReference type="Proteomes" id="UP000075737"/>
    </source>
</evidence>
<dbReference type="NCBIfam" id="NF002646">
    <property type="entry name" value="PRK02318.1-2"/>
    <property type="match status" value="1"/>
</dbReference>
<dbReference type="RefSeq" id="WP_068747753.1">
    <property type="nucleotide sequence ID" value="NZ_LOHZ01000022.1"/>
</dbReference>
<dbReference type="PRINTS" id="PR00084">
    <property type="entry name" value="MTLDHDRGNASE"/>
</dbReference>
<protein>
    <recommendedName>
        <fullName evidence="3 7">Mannitol-1-phosphate 5-dehydrogenase</fullName>
        <ecNumber evidence="2 7">1.1.1.17</ecNumber>
    </recommendedName>
</protein>
<dbReference type="GO" id="GO:0005829">
    <property type="term" value="C:cytosol"/>
    <property type="evidence" value="ECO:0007669"/>
    <property type="project" value="TreeGrafter"/>
</dbReference>
<evidence type="ECO:0000313" key="10">
    <source>
        <dbReference type="EMBL" id="KYO67297.1"/>
    </source>
</evidence>
<gene>
    <name evidence="7 10" type="primary">mtlD</name>
    <name evidence="10" type="ORF">ATZ99_05830</name>
</gene>
<reference evidence="10 11" key="1">
    <citation type="submission" date="2015-12" db="EMBL/GenBank/DDBJ databases">
        <title>Draft genome of Thermovenabulum gondwanense isolated from a red thermophilic microbial mat colonisisng an outflow channel of a bore well.</title>
        <authorList>
            <person name="Patel B.K."/>
        </authorList>
    </citation>
    <scope>NUCLEOTIDE SEQUENCE [LARGE SCALE GENOMIC DNA]</scope>
    <source>
        <strain evidence="10 11">R270</strain>
    </source>
</reference>
<evidence type="ECO:0000259" key="8">
    <source>
        <dbReference type="Pfam" id="PF01232"/>
    </source>
</evidence>
<evidence type="ECO:0000256" key="3">
    <source>
        <dbReference type="ARBA" id="ARBA00016219"/>
    </source>
</evidence>
<evidence type="ECO:0000256" key="1">
    <source>
        <dbReference type="ARBA" id="ARBA00006541"/>
    </source>
</evidence>
<evidence type="ECO:0000256" key="7">
    <source>
        <dbReference type="HAMAP-Rule" id="MF_00196"/>
    </source>
</evidence>
<dbReference type="PANTHER" id="PTHR30524">
    <property type="entry name" value="MANNITOL-1-PHOSPHATE 5-DEHYDROGENASE"/>
    <property type="match status" value="1"/>
</dbReference>
<keyword evidence="11" id="KW-1185">Reference proteome</keyword>
<dbReference type="InterPro" id="IPR013328">
    <property type="entry name" value="6PGD_dom2"/>
</dbReference>
<keyword evidence="4 7" id="KW-0560">Oxidoreductase</keyword>
<dbReference type="GO" id="GO:0019592">
    <property type="term" value="P:mannitol catabolic process"/>
    <property type="evidence" value="ECO:0007669"/>
    <property type="project" value="TreeGrafter"/>
</dbReference>
<dbReference type="InterPro" id="IPR036291">
    <property type="entry name" value="NAD(P)-bd_dom_sf"/>
</dbReference>
<dbReference type="SUPFAM" id="SSF51735">
    <property type="entry name" value="NAD(P)-binding Rossmann-fold domains"/>
    <property type="match status" value="1"/>
</dbReference>
<sequence>MKKAVHFGAGNIGRGFIGFLLSRSGFEVTFVDVDRELVDYLNKHGRYSVVEKYGEKETVIPVEGVKAVVFEEEGEIIKKISEADIITTSVGPKVLEVIAGVIKKGLLKREKENLEPVNVIACENLIRASTHLKEYMLRDSDKQEREIISKIAGFPDAAVDRIVPPQERDYSKVLVEPYFEWTVEKPGFKGKILEIKGITWVEDLEPYIERKIFILNAGHAVCAYLGYLKGYRTIEESLQDPDILNTVTGAMREAAFYLSKKFAFEGLEEYIKKTLDRFKNKALKDRVERVGREPLRKLSINERLVRPAKEVADLGAKPVNLAKGIAAALLFDYPEDKEALRLKEMLKNQGMEYVLNYVLGLSREDADLIRLIMENYNNLLGERKS</sequence>
<evidence type="ECO:0000256" key="5">
    <source>
        <dbReference type="ARBA" id="ARBA00023027"/>
    </source>
</evidence>
<dbReference type="EMBL" id="LOHZ01000022">
    <property type="protein sequence ID" value="KYO67297.1"/>
    <property type="molecule type" value="Genomic_DNA"/>
</dbReference>
<dbReference type="NCBIfam" id="NF002647">
    <property type="entry name" value="PRK02318.1-3"/>
    <property type="match status" value="1"/>
</dbReference>
<feature type="domain" description="Mannitol dehydrogenase C-terminal" evidence="9">
    <location>
        <begin position="203"/>
        <end position="342"/>
    </location>
</feature>
<name>A0A162MTI1_9FIRM</name>
<dbReference type="InterPro" id="IPR013118">
    <property type="entry name" value="Mannitol_DH_C"/>
</dbReference>
<organism evidence="10 11">
    <name type="scientific">Thermovenabulum gondwanense</name>
    <dbReference type="NCBI Taxonomy" id="520767"/>
    <lineage>
        <taxon>Bacteria</taxon>
        <taxon>Bacillati</taxon>
        <taxon>Bacillota</taxon>
        <taxon>Clostridia</taxon>
        <taxon>Thermosediminibacterales</taxon>
        <taxon>Thermosediminibacteraceae</taxon>
        <taxon>Thermovenabulum</taxon>
    </lineage>
</organism>
<dbReference type="InterPro" id="IPR013131">
    <property type="entry name" value="Mannitol_DH_N"/>
</dbReference>
<proteinExistence type="inferred from homology"/>
<dbReference type="NCBIfam" id="NF002652">
    <property type="entry name" value="PRK02318.2-5"/>
    <property type="match status" value="1"/>
</dbReference>
<dbReference type="OrthoDB" id="271711at2"/>
<evidence type="ECO:0000256" key="2">
    <source>
        <dbReference type="ARBA" id="ARBA00012939"/>
    </source>
</evidence>
<feature type="domain" description="Mannitol dehydrogenase N-terminal" evidence="8">
    <location>
        <begin position="3"/>
        <end position="196"/>
    </location>
</feature>
<evidence type="ECO:0000259" key="9">
    <source>
        <dbReference type="Pfam" id="PF08125"/>
    </source>
</evidence>